<dbReference type="InterPro" id="IPR042178">
    <property type="entry name" value="Serpin_sf_1"/>
</dbReference>
<proteinExistence type="predicted"/>
<accession>A0A2I0IXJ2</accession>
<protein>
    <submittedName>
        <fullName evidence="1">Uncharacterized protein</fullName>
    </submittedName>
</protein>
<evidence type="ECO:0000313" key="2">
    <source>
        <dbReference type="Proteomes" id="UP000233551"/>
    </source>
</evidence>
<sequence length="126" mass="13556">MVAAGTGSPERERGCSFLKARSAADLLSFAFEVVAPFFVNHPTSVEALKLTSANGVWINQSLSFKPAFKAVQCWMGHTQGRCQQSFQNQASALQSLDVSLLVINGSPRYLTGKVPVLKPVTLNKAS</sequence>
<comment type="caution">
    <text evidence="1">The sequence shown here is derived from an EMBL/GenBank/DDBJ whole genome shotgun (WGS) entry which is preliminary data.</text>
</comment>
<dbReference type="STRING" id="22663.A0A2I0IXJ2"/>
<keyword evidence="2" id="KW-1185">Reference proteome</keyword>
<organism evidence="1 2">
    <name type="scientific">Punica granatum</name>
    <name type="common">Pomegranate</name>
    <dbReference type="NCBI Taxonomy" id="22663"/>
    <lineage>
        <taxon>Eukaryota</taxon>
        <taxon>Viridiplantae</taxon>
        <taxon>Streptophyta</taxon>
        <taxon>Embryophyta</taxon>
        <taxon>Tracheophyta</taxon>
        <taxon>Spermatophyta</taxon>
        <taxon>Magnoliopsida</taxon>
        <taxon>eudicotyledons</taxon>
        <taxon>Gunneridae</taxon>
        <taxon>Pentapetalae</taxon>
        <taxon>rosids</taxon>
        <taxon>malvids</taxon>
        <taxon>Myrtales</taxon>
        <taxon>Lythraceae</taxon>
        <taxon>Punica</taxon>
    </lineage>
</organism>
<evidence type="ECO:0000313" key="1">
    <source>
        <dbReference type="EMBL" id="PKI48655.1"/>
    </source>
</evidence>
<name>A0A2I0IXJ2_PUNGR</name>
<gene>
    <name evidence="1" type="ORF">CRG98_030942</name>
</gene>
<dbReference type="AlphaFoldDB" id="A0A2I0IXJ2"/>
<dbReference type="EMBL" id="PGOL01002357">
    <property type="protein sequence ID" value="PKI48655.1"/>
    <property type="molecule type" value="Genomic_DNA"/>
</dbReference>
<dbReference type="Gene3D" id="3.30.497.10">
    <property type="entry name" value="Antithrombin, subunit I, domain 2"/>
    <property type="match status" value="1"/>
</dbReference>
<reference evidence="1 2" key="1">
    <citation type="submission" date="2017-11" db="EMBL/GenBank/DDBJ databases">
        <title>De-novo sequencing of pomegranate (Punica granatum L.) genome.</title>
        <authorList>
            <person name="Akparov Z."/>
            <person name="Amiraslanov A."/>
            <person name="Hajiyeva S."/>
            <person name="Abbasov M."/>
            <person name="Kaur K."/>
            <person name="Hamwieh A."/>
            <person name="Solovyev V."/>
            <person name="Salamov A."/>
            <person name="Braich B."/>
            <person name="Kosarev P."/>
            <person name="Mahmoud A."/>
            <person name="Hajiyev E."/>
            <person name="Babayeva S."/>
            <person name="Izzatullayeva V."/>
            <person name="Mammadov A."/>
            <person name="Mammadov A."/>
            <person name="Sharifova S."/>
            <person name="Ojaghi J."/>
            <person name="Eynullazada K."/>
            <person name="Bayramov B."/>
            <person name="Abdulazimova A."/>
            <person name="Shahmuradov I."/>
        </authorList>
    </citation>
    <scope>NUCLEOTIDE SEQUENCE [LARGE SCALE GENOMIC DNA]</scope>
    <source>
        <strain evidence="2">cv. AG2017</strain>
        <tissue evidence="1">Leaf</tissue>
    </source>
</reference>
<dbReference type="Proteomes" id="UP000233551">
    <property type="component" value="Unassembled WGS sequence"/>
</dbReference>